<feature type="domain" description="Spore coat protein U/FanG" evidence="1">
    <location>
        <begin position="31"/>
        <end position="162"/>
    </location>
</feature>
<dbReference type="InterPro" id="IPR053167">
    <property type="entry name" value="Spore_coat_component"/>
</dbReference>
<evidence type="ECO:0000259" key="1">
    <source>
        <dbReference type="Pfam" id="PF05229"/>
    </source>
</evidence>
<accession>A0A369CKP3</accession>
<organism evidence="2 3">
    <name type="scientific">Thioalbus denitrificans</name>
    <dbReference type="NCBI Taxonomy" id="547122"/>
    <lineage>
        <taxon>Bacteria</taxon>
        <taxon>Pseudomonadati</taxon>
        <taxon>Pseudomonadota</taxon>
        <taxon>Gammaproteobacteria</taxon>
        <taxon>Chromatiales</taxon>
        <taxon>Ectothiorhodospiraceae</taxon>
        <taxon>Thioalbus</taxon>
    </lineage>
</organism>
<name>A0A369CKP3_9GAMM</name>
<keyword evidence="3" id="KW-1185">Reference proteome</keyword>
<dbReference type="Pfam" id="PF05229">
    <property type="entry name" value="SCPU"/>
    <property type="match status" value="1"/>
</dbReference>
<keyword evidence="2" id="KW-0167">Capsid protein</keyword>
<protein>
    <submittedName>
        <fullName evidence="2">Spore coat protein U-like protein</fullName>
    </submittedName>
</protein>
<dbReference type="PANTHER" id="PTHR37089">
    <property type="entry name" value="PROTEIN U-RELATED"/>
    <property type="match status" value="1"/>
</dbReference>
<dbReference type="PANTHER" id="PTHR37089:SF3">
    <property type="entry name" value="EXPORTED PROTEIN"/>
    <property type="match status" value="1"/>
</dbReference>
<gene>
    <name evidence="2" type="ORF">DFQ59_101547</name>
</gene>
<evidence type="ECO:0000313" key="3">
    <source>
        <dbReference type="Proteomes" id="UP000252707"/>
    </source>
</evidence>
<sequence>MTHPSAERPPRTRRRRVAAAAGGVILLLGLAPAGACGVSVGGIAFGSYDPFDPAGAASSASITIDCDLAPPPDVTVGIGPSAVSGGFLPRELRRVGGEERLAYNLFVDPATTRIWGDGTGIGETVWLRKVTRNTPAVLTVHARLPPGQNAAVGYYEDRLTITVEW</sequence>
<evidence type="ECO:0000313" key="2">
    <source>
        <dbReference type="EMBL" id="RCX33246.1"/>
    </source>
</evidence>
<comment type="caution">
    <text evidence="2">The sequence shown here is derived from an EMBL/GenBank/DDBJ whole genome shotgun (WGS) entry which is preliminary data.</text>
</comment>
<dbReference type="InterPro" id="IPR007893">
    <property type="entry name" value="Spore_coat_U/FanG"/>
</dbReference>
<keyword evidence="2" id="KW-0946">Virion</keyword>
<reference evidence="2 3" key="1">
    <citation type="submission" date="2018-07" db="EMBL/GenBank/DDBJ databases">
        <title>Genomic Encyclopedia of Type Strains, Phase IV (KMG-IV): sequencing the most valuable type-strain genomes for metagenomic binning, comparative biology and taxonomic classification.</title>
        <authorList>
            <person name="Goeker M."/>
        </authorList>
    </citation>
    <scope>NUCLEOTIDE SEQUENCE [LARGE SCALE GENOMIC DNA]</scope>
    <source>
        <strain evidence="2 3">DSM 26407</strain>
    </source>
</reference>
<dbReference type="EMBL" id="QPJY01000001">
    <property type="protein sequence ID" value="RCX33246.1"/>
    <property type="molecule type" value="Genomic_DNA"/>
</dbReference>
<dbReference type="SMART" id="SM00972">
    <property type="entry name" value="SCPU"/>
    <property type="match status" value="1"/>
</dbReference>
<dbReference type="AlphaFoldDB" id="A0A369CKP3"/>
<proteinExistence type="predicted"/>
<dbReference type="Proteomes" id="UP000252707">
    <property type="component" value="Unassembled WGS sequence"/>
</dbReference>
<dbReference type="RefSeq" id="WP_170142003.1">
    <property type="nucleotide sequence ID" value="NZ_QPJY01000001.1"/>
</dbReference>